<dbReference type="EMBL" id="JAHMHS010000212">
    <property type="protein sequence ID" value="KAK1707330.1"/>
    <property type="molecule type" value="Genomic_DNA"/>
</dbReference>
<evidence type="ECO:0000313" key="1">
    <source>
        <dbReference type="EMBL" id="KAK1707330.1"/>
    </source>
</evidence>
<organism evidence="1 2">
    <name type="scientific">Glomerella acutata</name>
    <name type="common">Colletotrichum acutatum</name>
    <dbReference type="NCBI Taxonomy" id="27357"/>
    <lineage>
        <taxon>Eukaryota</taxon>
        <taxon>Fungi</taxon>
        <taxon>Dikarya</taxon>
        <taxon>Ascomycota</taxon>
        <taxon>Pezizomycotina</taxon>
        <taxon>Sordariomycetes</taxon>
        <taxon>Hypocreomycetidae</taxon>
        <taxon>Glomerellales</taxon>
        <taxon>Glomerellaceae</taxon>
        <taxon>Colletotrichum</taxon>
        <taxon>Colletotrichum acutatum species complex</taxon>
    </lineage>
</organism>
<dbReference type="RefSeq" id="XP_060358018.1">
    <property type="nucleotide sequence ID" value="XM_060515001.1"/>
</dbReference>
<proteinExistence type="predicted"/>
<dbReference type="Proteomes" id="UP001244207">
    <property type="component" value="Unassembled WGS sequence"/>
</dbReference>
<accession>A0AAD8U8K4</accession>
<comment type="caution">
    <text evidence="1">The sequence shown here is derived from an EMBL/GenBank/DDBJ whole genome shotgun (WGS) entry which is preliminary data.</text>
</comment>
<dbReference type="AlphaFoldDB" id="A0AAD8U8K4"/>
<evidence type="ECO:0000313" key="2">
    <source>
        <dbReference type="Proteomes" id="UP001244207"/>
    </source>
</evidence>
<name>A0AAD8U8K4_GLOAC</name>
<reference evidence="1" key="1">
    <citation type="submission" date="2021-12" db="EMBL/GenBank/DDBJ databases">
        <title>Comparative genomics, transcriptomics and evolutionary studies reveal genomic signatures of adaptation to plant cell wall in hemibiotrophic fungi.</title>
        <authorList>
            <consortium name="DOE Joint Genome Institute"/>
            <person name="Baroncelli R."/>
            <person name="Diaz J.F."/>
            <person name="Benocci T."/>
            <person name="Peng M."/>
            <person name="Battaglia E."/>
            <person name="Haridas S."/>
            <person name="Andreopoulos W."/>
            <person name="Labutti K."/>
            <person name="Pangilinan J."/>
            <person name="Floch G.L."/>
            <person name="Makela M.R."/>
            <person name="Henrissat B."/>
            <person name="Grigoriev I.V."/>
            <person name="Crouch J.A."/>
            <person name="De Vries R.P."/>
            <person name="Sukno S.A."/>
            <person name="Thon M.R."/>
        </authorList>
    </citation>
    <scope>NUCLEOTIDE SEQUENCE</scope>
    <source>
        <strain evidence="1">CBS 112980</strain>
    </source>
</reference>
<sequence>MAGPLSFAASVAGFISSASNAQNALRTALSRSRESVSAQESLRRSDASMTMLKVIYLDLDPGTLAGRIGAAPATQMHRQIGEIRLAELNISLDKKLQKEYASHVGESAERLEKALQRLRDIEQTFMLRRIEAIVLKSEELQLKRDAENTKTEQAVAEIGQALSLLQSHMATDGRILDKGIQQALTNIGQRMSEISLLFVEGETSDRTIDELRAAIQSTIGRSQGFDRNQVVFPFVIPMQEVEDVVARVILDTGVQDNWINTNTGTSEWSVFNRITTSSLMAADVR</sequence>
<gene>
    <name evidence="1" type="ORF">BDZ83DRAFT_758238</name>
</gene>
<dbReference type="GeneID" id="85398899"/>
<protein>
    <submittedName>
        <fullName evidence="1">Uncharacterized protein</fullName>
    </submittedName>
</protein>
<keyword evidence="2" id="KW-1185">Reference proteome</keyword>